<dbReference type="EC" id="2.7.13.3" evidence="3"/>
<dbReference type="InterPro" id="IPR050351">
    <property type="entry name" value="BphY/WalK/GraS-like"/>
</dbReference>
<comment type="catalytic activity">
    <reaction evidence="1">
        <text>ATP + protein L-histidine = ADP + protein N-phospho-L-histidine.</text>
        <dbReference type="EC" id="2.7.13.3"/>
    </reaction>
</comment>
<dbReference type="RefSeq" id="WP_031391386.1">
    <property type="nucleotide sequence ID" value="NZ_JPNB01000002.1"/>
</dbReference>
<accession>A0A4R1R5Z6</accession>
<keyword evidence="4" id="KW-1003">Cell membrane</keyword>
<evidence type="ECO:0000256" key="9">
    <source>
        <dbReference type="ARBA" id="ARBA00023012"/>
    </source>
</evidence>
<protein>
    <recommendedName>
        <fullName evidence="3">histidine kinase</fullName>
        <ecNumber evidence="3">2.7.13.3</ecNumber>
    </recommendedName>
</protein>
<comment type="subcellular location">
    <subcellularLocation>
        <location evidence="2">Cell membrane</location>
        <topology evidence="2">Multi-pass membrane protein</topology>
    </subcellularLocation>
</comment>
<evidence type="ECO:0000256" key="4">
    <source>
        <dbReference type="ARBA" id="ARBA00022475"/>
    </source>
</evidence>
<dbReference type="InterPro" id="IPR003594">
    <property type="entry name" value="HATPase_dom"/>
</dbReference>
<gene>
    <name evidence="13" type="ORF">EDD76_10161</name>
</gene>
<evidence type="ECO:0000256" key="5">
    <source>
        <dbReference type="ARBA" id="ARBA00022679"/>
    </source>
</evidence>
<feature type="domain" description="Histidine kinase" evidence="12">
    <location>
        <begin position="132"/>
        <end position="360"/>
    </location>
</feature>
<evidence type="ECO:0000256" key="1">
    <source>
        <dbReference type="ARBA" id="ARBA00000085"/>
    </source>
</evidence>
<keyword evidence="7" id="KW-0418">Kinase</keyword>
<dbReference type="PANTHER" id="PTHR45453:SF2">
    <property type="entry name" value="HISTIDINE KINASE"/>
    <property type="match status" value="1"/>
</dbReference>
<keyword evidence="5" id="KW-0808">Transferase</keyword>
<keyword evidence="8 11" id="KW-1133">Transmembrane helix</keyword>
<proteinExistence type="predicted"/>
<dbReference type="InterPro" id="IPR005467">
    <property type="entry name" value="His_kinase_dom"/>
</dbReference>
<dbReference type="Gene3D" id="3.30.565.10">
    <property type="entry name" value="Histidine kinase-like ATPase, C-terminal domain"/>
    <property type="match status" value="1"/>
</dbReference>
<evidence type="ECO:0000256" key="3">
    <source>
        <dbReference type="ARBA" id="ARBA00012438"/>
    </source>
</evidence>
<dbReference type="GO" id="GO:0016036">
    <property type="term" value="P:cellular response to phosphate starvation"/>
    <property type="evidence" value="ECO:0007669"/>
    <property type="project" value="TreeGrafter"/>
</dbReference>
<evidence type="ECO:0000256" key="10">
    <source>
        <dbReference type="ARBA" id="ARBA00023136"/>
    </source>
</evidence>
<name>A0A4R1R5Z6_9FIRM</name>
<evidence type="ECO:0000259" key="12">
    <source>
        <dbReference type="PROSITE" id="PS50109"/>
    </source>
</evidence>
<dbReference type="Proteomes" id="UP000295718">
    <property type="component" value="Unassembled WGS sequence"/>
</dbReference>
<dbReference type="GO" id="GO:0004721">
    <property type="term" value="F:phosphoprotein phosphatase activity"/>
    <property type="evidence" value="ECO:0007669"/>
    <property type="project" value="TreeGrafter"/>
</dbReference>
<dbReference type="STRING" id="1469948.GCA_000732725_02708"/>
<dbReference type="GO" id="GO:0000155">
    <property type="term" value="F:phosphorelay sensor kinase activity"/>
    <property type="evidence" value="ECO:0007669"/>
    <property type="project" value="TreeGrafter"/>
</dbReference>
<organism evidence="13 14">
    <name type="scientific">Kineothrix alysoides</name>
    <dbReference type="NCBI Taxonomy" id="1469948"/>
    <lineage>
        <taxon>Bacteria</taxon>
        <taxon>Bacillati</taxon>
        <taxon>Bacillota</taxon>
        <taxon>Clostridia</taxon>
        <taxon>Lachnospirales</taxon>
        <taxon>Lachnospiraceae</taxon>
        <taxon>Kineothrix</taxon>
    </lineage>
</organism>
<evidence type="ECO:0000256" key="8">
    <source>
        <dbReference type="ARBA" id="ARBA00022989"/>
    </source>
</evidence>
<dbReference type="PROSITE" id="PS50109">
    <property type="entry name" value="HIS_KIN"/>
    <property type="match status" value="1"/>
</dbReference>
<evidence type="ECO:0000256" key="6">
    <source>
        <dbReference type="ARBA" id="ARBA00022692"/>
    </source>
</evidence>
<keyword evidence="14" id="KW-1185">Reference proteome</keyword>
<dbReference type="SMART" id="SM00387">
    <property type="entry name" value="HATPase_c"/>
    <property type="match status" value="1"/>
</dbReference>
<evidence type="ECO:0000256" key="7">
    <source>
        <dbReference type="ARBA" id="ARBA00022777"/>
    </source>
</evidence>
<keyword evidence="9" id="KW-0902">Two-component regulatory system</keyword>
<dbReference type="SUPFAM" id="SSF55874">
    <property type="entry name" value="ATPase domain of HSP90 chaperone/DNA topoisomerase II/histidine kinase"/>
    <property type="match status" value="1"/>
</dbReference>
<dbReference type="EMBL" id="SLUO01000001">
    <property type="protein sequence ID" value="TCL60964.1"/>
    <property type="molecule type" value="Genomic_DNA"/>
</dbReference>
<dbReference type="GO" id="GO:0005886">
    <property type="term" value="C:plasma membrane"/>
    <property type="evidence" value="ECO:0007669"/>
    <property type="project" value="UniProtKB-SubCell"/>
</dbReference>
<dbReference type="AlphaFoldDB" id="A0A4R1R5Z6"/>
<feature type="transmembrane region" description="Helical" evidence="11">
    <location>
        <begin position="21"/>
        <end position="40"/>
    </location>
</feature>
<dbReference type="Pfam" id="PF02518">
    <property type="entry name" value="HATPase_c"/>
    <property type="match status" value="1"/>
</dbReference>
<dbReference type="PANTHER" id="PTHR45453">
    <property type="entry name" value="PHOSPHATE REGULON SENSOR PROTEIN PHOR"/>
    <property type="match status" value="1"/>
</dbReference>
<comment type="caution">
    <text evidence="13">The sequence shown here is derived from an EMBL/GenBank/DDBJ whole genome shotgun (WGS) entry which is preliminary data.</text>
</comment>
<sequence length="366" mass="41598">MRKKEERTIFGNYLKERSILLAAYAVIVLIFLALASLYGYDKSVINMLYAVVITAFIAVFAGIIDYIHYRNKCLKLYDALSKRGESAYHLPEARILSEMLYAEMVLAAEEDKRKIVSESDEKSRDMADYYTMWIHQIKTPISALRLVLQGMPDMEAVENTAAVESTAAGRDTVVRQASEELFKIERYAEMALYYARLDDMSSDMLFQEYDVGGIIKQAVKKYSLLFIGSKLSFDLEDFECRTITDEKWLSFAIEQILSNALKYTAEGGIRIYGADESGEQQSGRVNHIVIEDTGMGICESDLPRIFERGFTGYNGRMNRKSTGIGLYLCKQIMDRLSHKIEVRSAVNKGTRVMLSFGRNNDNVTKV</sequence>
<dbReference type="InterPro" id="IPR036890">
    <property type="entry name" value="HATPase_C_sf"/>
</dbReference>
<evidence type="ECO:0000256" key="2">
    <source>
        <dbReference type="ARBA" id="ARBA00004651"/>
    </source>
</evidence>
<keyword evidence="6 11" id="KW-0812">Transmembrane</keyword>
<evidence type="ECO:0000256" key="11">
    <source>
        <dbReference type="SAM" id="Phobius"/>
    </source>
</evidence>
<evidence type="ECO:0000313" key="14">
    <source>
        <dbReference type="Proteomes" id="UP000295718"/>
    </source>
</evidence>
<keyword evidence="10 11" id="KW-0472">Membrane</keyword>
<reference evidence="13 14" key="1">
    <citation type="submission" date="2019-03" db="EMBL/GenBank/DDBJ databases">
        <title>Genomic Encyclopedia of Type Strains, Phase IV (KMG-IV): sequencing the most valuable type-strain genomes for metagenomic binning, comparative biology and taxonomic classification.</title>
        <authorList>
            <person name="Goeker M."/>
        </authorList>
    </citation>
    <scope>NUCLEOTIDE SEQUENCE [LARGE SCALE GENOMIC DNA]</scope>
    <source>
        <strain evidence="13 14">DSM 100556</strain>
    </source>
</reference>
<dbReference type="OrthoDB" id="9780487at2"/>
<evidence type="ECO:0000313" key="13">
    <source>
        <dbReference type="EMBL" id="TCL60964.1"/>
    </source>
</evidence>
<feature type="transmembrane region" description="Helical" evidence="11">
    <location>
        <begin position="46"/>
        <end position="67"/>
    </location>
</feature>